<gene>
    <name evidence="1" type="ORF">C1280_36900</name>
</gene>
<dbReference type="OrthoDB" id="9810247at2"/>
<dbReference type="Proteomes" id="UP000245802">
    <property type="component" value="Chromosome"/>
</dbReference>
<organism evidence="1 2">
    <name type="scientific">Gemmata obscuriglobus</name>
    <dbReference type="NCBI Taxonomy" id="114"/>
    <lineage>
        <taxon>Bacteria</taxon>
        <taxon>Pseudomonadati</taxon>
        <taxon>Planctomycetota</taxon>
        <taxon>Planctomycetia</taxon>
        <taxon>Gemmatales</taxon>
        <taxon>Gemmataceae</taxon>
        <taxon>Gemmata</taxon>
    </lineage>
</organism>
<name>A0A2Z3HGC6_9BACT</name>
<dbReference type="AlphaFoldDB" id="A0A2Z3HGC6"/>
<proteinExistence type="predicted"/>
<reference evidence="1 2" key="1">
    <citation type="submission" date="2018-01" db="EMBL/GenBank/DDBJ databases">
        <title>G. obscuriglobus.</title>
        <authorList>
            <person name="Franke J."/>
            <person name="Blomberg W."/>
            <person name="Selmecki A."/>
        </authorList>
    </citation>
    <scope>NUCLEOTIDE SEQUENCE [LARGE SCALE GENOMIC DNA]</scope>
    <source>
        <strain evidence="1 2">DSM 5831</strain>
    </source>
</reference>
<dbReference type="KEGG" id="gog:C1280_36900"/>
<protein>
    <submittedName>
        <fullName evidence="1">Uncharacterized protein</fullName>
    </submittedName>
</protein>
<keyword evidence="2" id="KW-1185">Reference proteome</keyword>
<evidence type="ECO:0000313" key="1">
    <source>
        <dbReference type="EMBL" id="AWM42025.1"/>
    </source>
</evidence>
<dbReference type="RefSeq" id="WP_010046462.1">
    <property type="nucleotide sequence ID" value="NZ_CP025958.1"/>
</dbReference>
<dbReference type="EMBL" id="CP025958">
    <property type="protein sequence ID" value="AWM42025.1"/>
    <property type="molecule type" value="Genomic_DNA"/>
</dbReference>
<accession>A0A2Z3HGC6</accession>
<evidence type="ECO:0000313" key="2">
    <source>
        <dbReference type="Proteomes" id="UP000245802"/>
    </source>
</evidence>
<sequence>MGSLKGALAAAVNWAARPLGVTVVPTWQWTELSSGSIRAFTAGGAEVPFFYHHHNCGGRAATATERTIELALADRWLDHVPEDKLVEVGAVTPYYWPGRVRRVVDPTDPHPRVTERASILDLDMSGAAVLCMSTLEHVGSGEYGLPPDPAALRRAVDKLFAEAAAFLVTIPVGYTPYADAVLFDHPTPPDVTVHRFARSAVSPYWHEVGAEAARVPYGPGASPVPGARGANAVVAWVRGGSLEPRACG</sequence>